<proteinExistence type="predicted"/>
<sequence>MNTRMNRVLIICLVVMILVFAGQSVFLVHLVRDSEKKDERLVEMIATMEMARVLSGSPTNELERKELGYPEVEDVLLEERNTTIDFMIDYAPRNKFFESYMWSFDHEDNSKSLSPKAKEYMKTLTSP</sequence>
<evidence type="ECO:0000313" key="1">
    <source>
        <dbReference type="EMBL" id="GAA5497524.1"/>
    </source>
</evidence>
<name>A0ABP9V7K2_9BACT</name>
<gene>
    <name evidence="1" type="ORF">Rhal01_03720</name>
</gene>
<accession>A0ABP9V7K2</accession>
<comment type="caution">
    <text evidence="1">The sequence shown here is derived from an EMBL/GenBank/DDBJ whole genome shotgun (WGS) entry which is preliminary data.</text>
</comment>
<dbReference type="Proteomes" id="UP001424741">
    <property type="component" value="Unassembled WGS sequence"/>
</dbReference>
<dbReference type="RefSeq" id="WP_346190022.1">
    <property type="nucleotide sequence ID" value="NZ_BAABRL010000016.1"/>
</dbReference>
<evidence type="ECO:0000313" key="2">
    <source>
        <dbReference type="Proteomes" id="UP001424741"/>
    </source>
</evidence>
<organism evidence="1 2">
    <name type="scientific">Rubritalea halochordaticola</name>
    <dbReference type="NCBI Taxonomy" id="714537"/>
    <lineage>
        <taxon>Bacteria</taxon>
        <taxon>Pseudomonadati</taxon>
        <taxon>Verrucomicrobiota</taxon>
        <taxon>Verrucomicrobiia</taxon>
        <taxon>Verrucomicrobiales</taxon>
        <taxon>Rubritaleaceae</taxon>
        <taxon>Rubritalea</taxon>
    </lineage>
</organism>
<protein>
    <submittedName>
        <fullName evidence="1">Uncharacterized protein</fullName>
    </submittedName>
</protein>
<reference evidence="1 2" key="1">
    <citation type="submission" date="2024-02" db="EMBL/GenBank/DDBJ databases">
        <title>Rubritalea halochordaticola NBRC 107102.</title>
        <authorList>
            <person name="Ichikawa N."/>
            <person name="Katano-Makiyama Y."/>
            <person name="Hidaka K."/>
        </authorList>
    </citation>
    <scope>NUCLEOTIDE SEQUENCE [LARGE SCALE GENOMIC DNA]</scope>
    <source>
        <strain evidence="1 2">NBRC 107102</strain>
    </source>
</reference>
<keyword evidence="2" id="KW-1185">Reference proteome</keyword>
<dbReference type="EMBL" id="BAABRL010000016">
    <property type="protein sequence ID" value="GAA5497524.1"/>
    <property type="molecule type" value="Genomic_DNA"/>
</dbReference>